<evidence type="ECO:0000313" key="3">
    <source>
        <dbReference type="Proteomes" id="UP000541558"/>
    </source>
</evidence>
<protein>
    <recommendedName>
        <fullName evidence="1">F-box domain-containing protein</fullName>
    </recommendedName>
</protein>
<dbReference type="InterPro" id="IPR001810">
    <property type="entry name" value="F-box_dom"/>
</dbReference>
<dbReference type="AlphaFoldDB" id="A0A8H5ASX4"/>
<feature type="domain" description="F-box" evidence="1">
    <location>
        <begin position="71"/>
        <end position="116"/>
    </location>
</feature>
<evidence type="ECO:0000313" key="2">
    <source>
        <dbReference type="EMBL" id="KAF5310309.1"/>
    </source>
</evidence>
<evidence type="ECO:0000259" key="1">
    <source>
        <dbReference type="Pfam" id="PF12937"/>
    </source>
</evidence>
<dbReference type="SUPFAM" id="SSF81383">
    <property type="entry name" value="F-box domain"/>
    <property type="match status" value="1"/>
</dbReference>
<dbReference type="SUPFAM" id="SSF52047">
    <property type="entry name" value="RNI-like"/>
    <property type="match status" value="1"/>
</dbReference>
<organism evidence="2 3">
    <name type="scientific">Ephemerocybe angulata</name>
    <dbReference type="NCBI Taxonomy" id="980116"/>
    <lineage>
        <taxon>Eukaryota</taxon>
        <taxon>Fungi</taxon>
        <taxon>Dikarya</taxon>
        <taxon>Basidiomycota</taxon>
        <taxon>Agaricomycotina</taxon>
        <taxon>Agaricomycetes</taxon>
        <taxon>Agaricomycetidae</taxon>
        <taxon>Agaricales</taxon>
        <taxon>Agaricineae</taxon>
        <taxon>Psathyrellaceae</taxon>
        <taxon>Ephemerocybe</taxon>
    </lineage>
</organism>
<dbReference type="Gene3D" id="3.80.10.10">
    <property type="entry name" value="Ribonuclease Inhibitor"/>
    <property type="match status" value="1"/>
</dbReference>
<dbReference type="EMBL" id="JAACJK010000230">
    <property type="protein sequence ID" value="KAF5310309.1"/>
    <property type="molecule type" value="Genomic_DNA"/>
</dbReference>
<keyword evidence="3" id="KW-1185">Reference proteome</keyword>
<name>A0A8H5ASX4_9AGAR</name>
<dbReference type="InterPro" id="IPR032675">
    <property type="entry name" value="LRR_dom_sf"/>
</dbReference>
<sequence length="593" mass="66724">MDRIHFTYPRRGATVVEQLMRSNDVAPEYLLPAIRNGLATLETLLAQRNGKPTNLADDICLFKSILSSTRSIPEEVWQQVFVHLIDRYDSRTLSSLCGVSRKWCSAARSETQLWRYLPPLIVGPAGGSQAAIIKNRLDTFIRRAGPLLPLHVGIIDPSYTHNPASWSHYRPALSLLINQSQRWSSARITGTVSTLKELQSIRGNLPELTKLRIELHGDHSMAHPSPVFADAPRLRHVILIGHGRQFISFDLPWSRLETVQSSISGEDDETYRYLMDAPPGVSSLKSLDMISNQPSCTFPPQPNTLPSLQILRLSLLGEESAWRIVVHHLSLLTLPALVVFEAFKARATTTYAVSRAILNIIRRSGCSLQRLALDMPLNGMDARSLEDVMCLSPALTHLHLHTFEIPGGPAGQQMFRSVIQIREDLLSMLVFDHGDTRLLPALEVLRIDSTFTSPNFSFDLLPNIIHSGSNLNLSAPKGSTGRQLKELQLYSYNMIKSIESLHKLSQIQARFQLEAPSTNARPNLPAEMVSRWRERIIQDLRQSWVQGQYLRGDIFQLLGMDNLIREMETFDLKEYDTRALAVCLPPRTLYSPA</sequence>
<dbReference type="OrthoDB" id="3266451at2759"/>
<accession>A0A8H5ASX4</accession>
<dbReference type="Pfam" id="PF12937">
    <property type="entry name" value="F-box-like"/>
    <property type="match status" value="1"/>
</dbReference>
<gene>
    <name evidence="2" type="ORF">D9611_012030</name>
</gene>
<reference evidence="2 3" key="1">
    <citation type="journal article" date="2020" name="ISME J.">
        <title>Uncovering the hidden diversity of litter-decomposition mechanisms in mushroom-forming fungi.</title>
        <authorList>
            <person name="Floudas D."/>
            <person name="Bentzer J."/>
            <person name="Ahren D."/>
            <person name="Johansson T."/>
            <person name="Persson P."/>
            <person name="Tunlid A."/>
        </authorList>
    </citation>
    <scope>NUCLEOTIDE SEQUENCE [LARGE SCALE GENOMIC DNA]</scope>
    <source>
        <strain evidence="2 3">CBS 175.51</strain>
    </source>
</reference>
<comment type="caution">
    <text evidence="2">The sequence shown here is derived from an EMBL/GenBank/DDBJ whole genome shotgun (WGS) entry which is preliminary data.</text>
</comment>
<dbReference type="PROSITE" id="PS51450">
    <property type="entry name" value="LRR"/>
    <property type="match status" value="1"/>
</dbReference>
<dbReference type="Proteomes" id="UP000541558">
    <property type="component" value="Unassembled WGS sequence"/>
</dbReference>
<dbReference type="InterPro" id="IPR001611">
    <property type="entry name" value="Leu-rich_rpt"/>
</dbReference>
<dbReference type="InterPro" id="IPR036047">
    <property type="entry name" value="F-box-like_dom_sf"/>
</dbReference>
<proteinExistence type="predicted"/>